<dbReference type="Pfam" id="PF14342">
    <property type="entry name" value="DUF4396"/>
    <property type="match status" value="1"/>
</dbReference>
<evidence type="ECO:0000313" key="4">
    <source>
        <dbReference type="Proteomes" id="UP001207228"/>
    </source>
</evidence>
<gene>
    <name evidence="3" type="ORF">OO017_12880</name>
</gene>
<dbReference type="Proteomes" id="UP001207228">
    <property type="component" value="Unassembled WGS sequence"/>
</dbReference>
<evidence type="ECO:0000256" key="1">
    <source>
        <dbReference type="SAM" id="Phobius"/>
    </source>
</evidence>
<protein>
    <submittedName>
        <fullName evidence="3">DUF4396 domain-containing protein</fullName>
    </submittedName>
</protein>
<feature type="transmembrane region" description="Helical" evidence="1">
    <location>
        <begin position="507"/>
        <end position="527"/>
    </location>
</feature>
<feature type="transmembrane region" description="Helical" evidence="1">
    <location>
        <begin position="6"/>
        <end position="24"/>
    </location>
</feature>
<evidence type="ECO:0000313" key="3">
    <source>
        <dbReference type="EMBL" id="MCX2740845.1"/>
    </source>
</evidence>
<feature type="transmembrane region" description="Helical" evidence="1">
    <location>
        <begin position="384"/>
        <end position="413"/>
    </location>
</feature>
<dbReference type="RefSeq" id="WP_266052909.1">
    <property type="nucleotide sequence ID" value="NZ_JAPFQO010000008.1"/>
</dbReference>
<dbReference type="EMBL" id="JAPFQO010000008">
    <property type="protein sequence ID" value="MCX2740845.1"/>
    <property type="molecule type" value="Genomic_DNA"/>
</dbReference>
<feature type="transmembrane region" description="Helical" evidence="1">
    <location>
        <begin position="310"/>
        <end position="331"/>
    </location>
</feature>
<comment type="caution">
    <text evidence="3">The sequence shown here is derived from an EMBL/GenBank/DDBJ whole genome shotgun (WGS) entry which is preliminary data.</text>
</comment>
<organism evidence="3 4">
    <name type="scientific">Pontibacter anaerobius</name>
    <dbReference type="NCBI Taxonomy" id="2993940"/>
    <lineage>
        <taxon>Bacteria</taxon>
        <taxon>Pseudomonadati</taxon>
        <taxon>Bacteroidota</taxon>
        <taxon>Cytophagia</taxon>
        <taxon>Cytophagales</taxon>
        <taxon>Hymenobacteraceae</taxon>
        <taxon>Pontibacter</taxon>
    </lineage>
</organism>
<keyword evidence="4" id="KW-1185">Reference proteome</keyword>
<feature type="transmembrane region" description="Helical" evidence="1">
    <location>
        <begin position="425"/>
        <end position="451"/>
    </location>
</feature>
<feature type="transmembrane region" description="Helical" evidence="1">
    <location>
        <begin position="472"/>
        <end position="495"/>
    </location>
</feature>
<keyword evidence="1" id="KW-0472">Membrane</keyword>
<dbReference type="InterPro" id="IPR025509">
    <property type="entry name" value="DUF4396"/>
</dbReference>
<accession>A0ABT3RHY1</accession>
<keyword evidence="1" id="KW-0812">Transmembrane</keyword>
<name>A0ABT3RHY1_9BACT</name>
<feature type="transmembrane region" description="Helical" evidence="1">
    <location>
        <begin position="343"/>
        <end position="363"/>
    </location>
</feature>
<keyword evidence="1" id="KW-1133">Transmembrane helix</keyword>
<evidence type="ECO:0000259" key="2">
    <source>
        <dbReference type="Pfam" id="PF14342"/>
    </source>
</evidence>
<reference evidence="3 4" key="1">
    <citation type="submission" date="2022-11" db="EMBL/GenBank/DDBJ databases">
        <title>The characterization of three novel Bacteroidetes species and genomic analysis of their roles in tidal elemental geochemical cycles.</title>
        <authorList>
            <person name="Ma K.-J."/>
        </authorList>
    </citation>
    <scope>NUCLEOTIDE SEQUENCE [LARGE SCALE GENOMIC DNA]</scope>
    <source>
        <strain evidence="3 4">M82</strain>
    </source>
</reference>
<feature type="domain" description="DUF4396" evidence="2">
    <location>
        <begin position="417"/>
        <end position="537"/>
    </location>
</feature>
<proteinExistence type="predicted"/>
<sequence length="541" mass="61054">MKWTYPVLTFLVVLILGFGLLNVLKEDLEVAPWAEKGAMEGRMIAHTKNVTRVVAQNATDLHEYLKTAIPYEEAKVADMAPSEKNWQEFVTQSIKVADNPRHVLVLPGGGKEALQWALPAIYYAFYYGSPVLFAENGQLTGQNAAQYRNLKAFIIGPDEFIPSDIEDNFEGAERIVGKDLTDHAIKIAELRDEEHEFGWGRVRNRRTGYFHYVVTTPKHTLEGLAALPYAVSNNATLLYAGDEGGLPAALDRYVWSQRTDWMVSPSEGPFKHFWLVSNDVSYAAQSRLDFSIEKAEYASMGPVAMGYMEALAIMLIVLGIASAIFVMIHSTYTLHMVHMPIKIAWSMTSLVLPVLGPILYLNAYRRPAYKDEKGMWHWLRPQNIQSAAATAMGFGYGAPTMIAVGFLFVWFGFPIFFPEWIEGPFFWLGAGMPIMMIAMYVLTVLIVVPMVQYPMKEMMMDMPKKKLAMMALKTTALSMAAVSLGMMTTAWWTMMYHIPMMPKEDDILWFGVMWLASFAGFLVAWPLNWLMIRSHLKPGNV</sequence>